<keyword evidence="3" id="KW-1185">Reference proteome</keyword>
<reference evidence="2 3" key="2">
    <citation type="submission" date="2023-12" db="EMBL/GenBank/DDBJ databases">
        <title>Description of an unclassified Opitutus bacterium of Verrucomicrobiota.</title>
        <authorList>
            <person name="Zhang D.-F."/>
        </authorList>
    </citation>
    <scope>NUCLEOTIDE SEQUENCE [LARGE SCALE GENOMIC DNA]</scope>
    <source>
        <strain evidence="2 3">WL0086</strain>
    </source>
</reference>
<dbReference type="EMBL" id="CP139781">
    <property type="protein sequence ID" value="WRQ86634.1"/>
    <property type="molecule type" value="Genomic_DNA"/>
</dbReference>
<feature type="signal peptide" evidence="1">
    <location>
        <begin position="1"/>
        <end position="19"/>
    </location>
</feature>
<organism evidence="2 3">
    <name type="scientific">Actomonas aquatica</name>
    <dbReference type="NCBI Taxonomy" id="2866162"/>
    <lineage>
        <taxon>Bacteria</taxon>
        <taxon>Pseudomonadati</taxon>
        <taxon>Verrucomicrobiota</taxon>
        <taxon>Opitutia</taxon>
        <taxon>Opitutales</taxon>
        <taxon>Opitutaceae</taxon>
        <taxon>Actomonas</taxon>
    </lineage>
</organism>
<evidence type="ECO:0000313" key="2">
    <source>
        <dbReference type="EMBL" id="WRQ86634.1"/>
    </source>
</evidence>
<name>A0ABZ1C7W8_9BACT</name>
<proteinExistence type="predicted"/>
<dbReference type="Proteomes" id="UP000738431">
    <property type="component" value="Chromosome"/>
</dbReference>
<evidence type="ECO:0000313" key="3">
    <source>
        <dbReference type="Proteomes" id="UP000738431"/>
    </source>
</evidence>
<dbReference type="RefSeq" id="WP_221033092.1">
    <property type="nucleotide sequence ID" value="NZ_CP139781.1"/>
</dbReference>
<accession>A0ABZ1C7W8</accession>
<feature type="chain" id="PRO_5045702516" description="Peptidase C39-like domain-containing protein" evidence="1">
    <location>
        <begin position="20"/>
        <end position="245"/>
    </location>
</feature>
<sequence>MKALLLLCLALLSTSWVHASGNALNRYAADEQAARHVHAMLDDELWAQVVRIDNRRRTGDFPRVAWATVFELGERLWIYLPRYGTRSLSRFASRLEEDKLDLSDVLQHLHEGFRGHEVAVDDDATWVGPVAWETSLGLLDAEVPNGCFVRSVAWFQRLQSAGAPLRDAQLLLYYGGSGAARWGHTVLYYETDAGMYYWDSRDPRAARPVPGGAVQDSLALARRVSPAQAGGQLDSARTFDLMPAS</sequence>
<gene>
    <name evidence="2" type="ORF">K1X11_017620</name>
</gene>
<protein>
    <recommendedName>
        <fullName evidence="4">Peptidase C39-like domain-containing protein</fullName>
    </recommendedName>
</protein>
<keyword evidence="1" id="KW-0732">Signal</keyword>
<evidence type="ECO:0000256" key="1">
    <source>
        <dbReference type="SAM" id="SignalP"/>
    </source>
</evidence>
<reference evidence="2 3" key="1">
    <citation type="submission" date="2021-08" db="EMBL/GenBank/DDBJ databases">
        <authorList>
            <person name="Zhang D."/>
            <person name="Zhang A."/>
            <person name="Wang L."/>
        </authorList>
    </citation>
    <scope>NUCLEOTIDE SEQUENCE [LARGE SCALE GENOMIC DNA]</scope>
    <source>
        <strain evidence="2 3">WL0086</strain>
    </source>
</reference>
<evidence type="ECO:0008006" key="4">
    <source>
        <dbReference type="Google" id="ProtNLM"/>
    </source>
</evidence>